<organism evidence="1 2">
    <name type="scientific">Acaulospora colombiana</name>
    <dbReference type="NCBI Taxonomy" id="27376"/>
    <lineage>
        <taxon>Eukaryota</taxon>
        <taxon>Fungi</taxon>
        <taxon>Fungi incertae sedis</taxon>
        <taxon>Mucoromycota</taxon>
        <taxon>Glomeromycotina</taxon>
        <taxon>Glomeromycetes</taxon>
        <taxon>Diversisporales</taxon>
        <taxon>Acaulosporaceae</taxon>
        <taxon>Acaulospora</taxon>
    </lineage>
</organism>
<dbReference type="Proteomes" id="UP000789525">
    <property type="component" value="Unassembled WGS sequence"/>
</dbReference>
<keyword evidence="2" id="KW-1185">Reference proteome</keyword>
<gene>
    <name evidence="1" type="ORF">ACOLOM_LOCUS6051</name>
</gene>
<feature type="non-terminal residue" evidence="1">
    <location>
        <position position="826"/>
    </location>
</feature>
<reference evidence="1" key="1">
    <citation type="submission" date="2021-06" db="EMBL/GenBank/DDBJ databases">
        <authorList>
            <person name="Kallberg Y."/>
            <person name="Tangrot J."/>
            <person name="Rosling A."/>
        </authorList>
    </citation>
    <scope>NUCLEOTIDE SEQUENCE</scope>
    <source>
        <strain evidence="1">CL356</strain>
    </source>
</reference>
<dbReference type="EMBL" id="CAJVPT010011952">
    <property type="protein sequence ID" value="CAG8583461.1"/>
    <property type="molecule type" value="Genomic_DNA"/>
</dbReference>
<protein>
    <submittedName>
        <fullName evidence="1">17566_t:CDS:1</fullName>
    </submittedName>
</protein>
<comment type="caution">
    <text evidence="1">The sequence shown here is derived from an EMBL/GenBank/DDBJ whole genome shotgun (WGS) entry which is preliminary data.</text>
</comment>
<sequence>MLPSNALKRTRISETDEHHYLPSQLQSFQQHQQQTQQLFKPPQQNKMERQLYQQPQQQQQQQQKPQQQKQQQKQHQQQQNQLFEDFSSPLQKFPVTPPNIESLSAKRSNESEEPITEQEVQRIEKVVNALIESILPAKAQQAKDVATNIINNSLSSRSANSSPTPKDKTDSNENENSIVLKFPILAEPSSEVKPLNSPLGNVLNHTFPNSLVELVEKLNKMSINPASLELLNPNSNVSSTSAFPTNNPSSQSSSSVPPPPPSEELIRQLINDYFNRFNVMIPIIDRRKFQDQLTKNKSNHTTLLMNSVLAVAARFSDDPSIQKSPEKPGGIFFDAAKKLLDDMYDTPKLETLQALLLLSSSEVSVKRINSSTIFLGMAVQMAHSLNLGRSESTLLTEEEEENRRAITIPIVRWVSFMLGKPSLIDDININTPLPTLTSFEVSTRSFFVSWIKLSRILGEIWKFGYSSKPKASSANWLPHMADQKSTLRLIRAALAKWLKELPDELQYQYLPNTDPQSLIQLTKFSDFSGHINILFHICMIVLHQPYLAQTKIEVQNQGPNGPIHMCFTAATTITDIAKTTRKYDKDAFCNFQYTLYGLLQASSILGMTIMNYAHEYESTAKKALRDAIEELKYAAESCKYMSMQEVVRELEGVMRIASSNSSDIAIPFPLVLQILESRGSANNGGGFGNVSLRNMNGVGHGFGNHNKQTSPPMSEYSSSPNSSNAQDDDNSLKLKYPSPPTLTTNSTPMSLSPSLSQQQADPSTFIFNTQDQASIQFNQMDQQMTQDAVGAWNHPFFINDGLYEFQMAANSQISTNSMYSPSIIAN</sequence>
<evidence type="ECO:0000313" key="1">
    <source>
        <dbReference type="EMBL" id="CAG8583461.1"/>
    </source>
</evidence>
<name>A0ACA9MC59_9GLOM</name>
<accession>A0ACA9MC59</accession>
<proteinExistence type="predicted"/>
<evidence type="ECO:0000313" key="2">
    <source>
        <dbReference type="Proteomes" id="UP000789525"/>
    </source>
</evidence>